<feature type="compositionally biased region" description="Polar residues" evidence="1">
    <location>
        <begin position="165"/>
        <end position="182"/>
    </location>
</feature>
<sequence>MQLDETTGAGARVTQALIPADREAKVVTRRFLRSLNVSGYPPAAGSGRFRAGAHALFLPTSCVQPVGRKGTGRGGCFGDRVRVTHTASRLDVPPWARDAFLCDAAAVNAWRRRGALGATRNDQKSARVKGSLTRTTPPSTPTSRAPLQSPSSAHVNSSHKETDSHLSTPPTGTNIGRATLMTSPHKETDSHPSAPEDDPTEEGEGPVEPLSFRQSASLGSPTLKPPAMEQGQQQEKGSLSFARASPLLLSDRGCSLLELPPYGRASRESSLGGMLVGLSSPATPLLLPASRHSRREGGRVGSGQGLLKGRQRGAANAARQVFARKVLREHSGLCAACTELRPSARPSLQRGLCASILSES</sequence>
<evidence type="ECO:0000313" key="2">
    <source>
        <dbReference type="EMBL" id="CEM53779.1"/>
    </source>
</evidence>
<feature type="region of interest" description="Disordered" evidence="1">
    <location>
        <begin position="291"/>
        <end position="310"/>
    </location>
</feature>
<dbReference type="VEuPathDB" id="CryptoDB:Cvel_12244"/>
<feature type="compositionally biased region" description="Acidic residues" evidence="1">
    <location>
        <begin position="195"/>
        <end position="205"/>
    </location>
</feature>
<evidence type="ECO:0000256" key="1">
    <source>
        <dbReference type="SAM" id="MobiDB-lite"/>
    </source>
</evidence>
<dbReference type="EMBL" id="CDMZ01005725">
    <property type="protein sequence ID" value="CEM53779.1"/>
    <property type="molecule type" value="Genomic_DNA"/>
</dbReference>
<feature type="compositionally biased region" description="Polar residues" evidence="1">
    <location>
        <begin position="145"/>
        <end position="156"/>
    </location>
</feature>
<name>A0A0G4I9E7_9ALVE</name>
<accession>A0A0G4I9E7</accession>
<reference evidence="2" key="1">
    <citation type="submission" date="2014-11" db="EMBL/GenBank/DDBJ databases">
        <authorList>
            <person name="Otto D Thomas"/>
            <person name="Naeem Raeece"/>
        </authorList>
    </citation>
    <scope>NUCLEOTIDE SEQUENCE</scope>
</reference>
<dbReference type="AlphaFoldDB" id="A0A0G4I9E7"/>
<gene>
    <name evidence="2" type="ORF">Cvel_12244</name>
</gene>
<proteinExistence type="predicted"/>
<protein>
    <submittedName>
        <fullName evidence="2">Uncharacterized protein</fullName>
    </submittedName>
</protein>
<organism evidence="2">
    <name type="scientific">Chromera velia CCMP2878</name>
    <dbReference type="NCBI Taxonomy" id="1169474"/>
    <lineage>
        <taxon>Eukaryota</taxon>
        <taxon>Sar</taxon>
        <taxon>Alveolata</taxon>
        <taxon>Colpodellida</taxon>
        <taxon>Chromeraceae</taxon>
        <taxon>Chromera</taxon>
    </lineage>
</organism>
<feature type="compositionally biased region" description="Low complexity" evidence="1">
    <location>
        <begin position="133"/>
        <end position="144"/>
    </location>
</feature>
<feature type="region of interest" description="Disordered" evidence="1">
    <location>
        <begin position="118"/>
        <end position="238"/>
    </location>
</feature>